<gene>
    <name evidence="1" type="ORF">RDB_LOCUS68491</name>
</gene>
<name>A0A8H3BLT9_9AGAM</name>
<comment type="caution">
    <text evidence="1">The sequence shown here is derived from an EMBL/GenBank/DDBJ whole genome shotgun (WGS) entry which is preliminary data.</text>
</comment>
<evidence type="ECO:0000313" key="2">
    <source>
        <dbReference type="Proteomes" id="UP000663861"/>
    </source>
</evidence>
<reference evidence="1" key="1">
    <citation type="submission" date="2021-01" db="EMBL/GenBank/DDBJ databases">
        <authorList>
            <person name="Kaushik A."/>
        </authorList>
    </citation>
    <scope>NUCLEOTIDE SEQUENCE</scope>
    <source>
        <strain evidence="1">AG4-RS23</strain>
    </source>
</reference>
<sequence length="15" mass="1743">MSPGSLIRSHEHRVH</sequence>
<dbReference type="EMBL" id="CAJMWY010001189">
    <property type="protein sequence ID" value="CAE6460908.1"/>
    <property type="molecule type" value="Genomic_DNA"/>
</dbReference>
<proteinExistence type="predicted"/>
<dbReference type="Proteomes" id="UP000663861">
    <property type="component" value="Unassembled WGS sequence"/>
</dbReference>
<protein>
    <submittedName>
        <fullName evidence="1">Uncharacterized protein</fullName>
    </submittedName>
</protein>
<evidence type="ECO:0000313" key="1">
    <source>
        <dbReference type="EMBL" id="CAE6460908.1"/>
    </source>
</evidence>
<accession>A0A8H3BLT9</accession>
<organism evidence="1 2">
    <name type="scientific">Rhizoctonia solani</name>
    <dbReference type="NCBI Taxonomy" id="456999"/>
    <lineage>
        <taxon>Eukaryota</taxon>
        <taxon>Fungi</taxon>
        <taxon>Dikarya</taxon>
        <taxon>Basidiomycota</taxon>
        <taxon>Agaricomycotina</taxon>
        <taxon>Agaricomycetes</taxon>
        <taxon>Cantharellales</taxon>
        <taxon>Ceratobasidiaceae</taxon>
        <taxon>Rhizoctonia</taxon>
    </lineage>
</organism>